<reference evidence="9 10" key="1">
    <citation type="submission" date="2019-03" db="EMBL/GenBank/DDBJ databases">
        <title>Draft genome sequences of novel Actinobacteria.</title>
        <authorList>
            <person name="Sahin N."/>
            <person name="Ay H."/>
            <person name="Saygin H."/>
        </authorList>
    </citation>
    <scope>NUCLEOTIDE SEQUENCE [LARGE SCALE GENOMIC DNA]</scope>
    <source>
        <strain evidence="9 10">DSM 41900</strain>
    </source>
</reference>
<dbReference type="InterPro" id="IPR026856">
    <property type="entry name" value="Sialidase_fam"/>
</dbReference>
<keyword evidence="10" id="KW-1185">Reference proteome</keyword>
<proteinExistence type="inferred from homology"/>
<dbReference type="Pfam" id="PF13088">
    <property type="entry name" value="BNR_2"/>
    <property type="match status" value="1"/>
</dbReference>
<evidence type="ECO:0000256" key="2">
    <source>
        <dbReference type="ARBA" id="ARBA00009348"/>
    </source>
</evidence>
<accession>A0A4R4TNC3</accession>
<dbReference type="AlphaFoldDB" id="A0A4R4TNC3"/>
<gene>
    <name evidence="9" type="ORF">E1283_02405</name>
</gene>
<dbReference type="OrthoDB" id="7294637at2"/>
<comment type="caution">
    <text evidence="9">The sequence shown here is derived from an EMBL/GenBank/DDBJ whole genome shotgun (WGS) entry which is preliminary data.</text>
</comment>
<feature type="chain" id="PRO_5020345197" description="exo-alpha-sialidase" evidence="7">
    <location>
        <begin position="47"/>
        <end position="646"/>
    </location>
</feature>
<dbReference type="Proteomes" id="UP000295345">
    <property type="component" value="Unassembled WGS sequence"/>
</dbReference>
<evidence type="ECO:0000259" key="8">
    <source>
        <dbReference type="PROSITE" id="PS50025"/>
    </source>
</evidence>
<dbReference type="InterPro" id="IPR036278">
    <property type="entry name" value="Sialidase_sf"/>
</dbReference>
<feature type="region of interest" description="Disordered" evidence="6">
    <location>
        <begin position="1"/>
        <end position="20"/>
    </location>
</feature>
<dbReference type="EC" id="3.2.1.18" evidence="3"/>
<dbReference type="SUPFAM" id="SSF49899">
    <property type="entry name" value="Concanavalin A-like lectins/glucanases"/>
    <property type="match status" value="1"/>
</dbReference>
<evidence type="ECO:0000256" key="1">
    <source>
        <dbReference type="ARBA" id="ARBA00000427"/>
    </source>
</evidence>
<organism evidence="9 10">
    <name type="scientific">Streptomyces hainanensis</name>
    <dbReference type="NCBI Taxonomy" id="402648"/>
    <lineage>
        <taxon>Bacteria</taxon>
        <taxon>Bacillati</taxon>
        <taxon>Actinomycetota</taxon>
        <taxon>Actinomycetes</taxon>
        <taxon>Kitasatosporales</taxon>
        <taxon>Streptomycetaceae</taxon>
        <taxon>Streptomyces</taxon>
    </lineage>
</organism>
<dbReference type="InterPro" id="IPR013320">
    <property type="entry name" value="ConA-like_dom_sf"/>
</dbReference>
<protein>
    <recommendedName>
        <fullName evidence="3">exo-alpha-sialidase</fullName>
        <ecNumber evidence="3">3.2.1.18</ecNumber>
    </recommendedName>
</protein>
<evidence type="ECO:0000313" key="9">
    <source>
        <dbReference type="EMBL" id="TDC79658.1"/>
    </source>
</evidence>
<feature type="signal peptide" evidence="7">
    <location>
        <begin position="1"/>
        <end position="46"/>
    </location>
</feature>
<dbReference type="PROSITE" id="PS50025">
    <property type="entry name" value="LAM_G_DOMAIN"/>
    <property type="match status" value="1"/>
</dbReference>
<sequence>MSDERAAPCSSHPARKAGSGMALTPRRAAIAVAALALSLLPLPSFAAPPGSAPESDDVGPAAIEQQVIFRSDLDGGYACFRIPAIVRTNSGTLLAFAEGRTNDCTDAGDIDIVVKRSTDDGRTWSPYQVIDEGDGDTHGNPAPVVDTETGRILLPSTRNAGLPGGGDCPAPCERIPYLSSSDDDGRTWSEPRSLAEELRPDDWDSWYATGPVHGIQLARGAHDGRLVFTINAESWGDGGVTASHVALAYSDDGGDNWELGAVDSHPVAADGTYAQRPSESTLAELPDGRIYVNGREQGGTDLGHRSHAWSRDGGESFAGPFRTLPDLYTPQVQGSVIPFDDSRLLFASPADPDRRRRMMVRSSWDGGRTWQSVDQAALVTTDWAGYSDMVKIDDTTVGLMYEAGPVDARDEIRFARFGEPFLGGRSGTGPTTRDAAHGASSGYVIGGATTTEGRFGSALTFDGRDDAVRLPYRREQPLGSEDFTVSLWFRYSATSGSHPFLWMGGVGSNNPQVWVRGEPASGRVRALITTRDGSSAPTSANLDTAGAYNDGQWHHLAFTRADGELRLSIDGGDALTRADVPGSVSRNSTFGVHLGQRPDSLQYMTGALDEVRVYGRALSDSELDRVRGVNASPRGAVASLPLDRVR</sequence>
<evidence type="ECO:0000256" key="7">
    <source>
        <dbReference type="SAM" id="SignalP"/>
    </source>
</evidence>
<dbReference type="InterPro" id="IPR011040">
    <property type="entry name" value="Sialidase"/>
</dbReference>
<dbReference type="Gene3D" id="2.120.10.10">
    <property type="match status" value="1"/>
</dbReference>
<comment type="similarity">
    <text evidence="2">Belongs to the glycosyl hydrolase 33 family.</text>
</comment>
<dbReference type="PANTHER" id="PTHR10628:SF30">
    <property type="entry name" value="EXO-ALPHA-SIALIDASE"/>
    <property type="match status" value="1"/>
</dbReference>
<dbReference type="EMBL" id="SMKI01000013">
    <property type="protein sequence ID" value="TDC79658.1"/>
    <property type="molecule type" value="Genomic_DNA"/>
</dbReference>
<dbReference type="PANTHER" id="PTHR10628">
    <property type="entry name" value="SIALIDASE"/>
    <property type="match status" value="1"/>
</dbReference>
<dbReference type="GO" id="GO:0006689">
    <property type="term" value="P:ganglioside catabolic process"/>
    <property type="evidence" value="ECO:0007669"/>
    <property type="project" value="TreeGrafter"/>
</dbReference>
<evidence type="ECO:0000256" key="5">
    <source>
        <dbReference type="ARBA" id="ARBA00023157"/>
    </source>
</evidence>
<dbReference type="GO" id="GO:0004308">
    <property type="term" value="F:exo-alpha-sialidase activity"/>
    <property type="evidence" value="ECO:0007669"/>
    <property type="project" value="UniProtKB-EC"/>
</dbReference>
<dbReference type="CDD" id="cd15482">
    <property type="entry name" value="Sialidase_non-viral"/>
    <property type="match status" value="1"/>
</dbReference>
<evidence type="ECO:0000256" key="4">
    <source>
        <dbReference type="ARBA" id="ARBA00022729"/>
    </source>
</evidence>
<evidence type="ECO:0000313" key="10">
    <source>
        <dbReference type="Proteomes" id="UP000295345"/>
    </source>
</evidence>
<dbReference type="Pfam" id="PF13385">
    <property type="entry name" value="Laminin_G_3"/>
    <property type="match status" value="1"/>
</dbReference>
<dbReference type="Gene3D" id="2.60.120.200">
    <property type="match status" value="1"/>
</dbReference>
<dbReference type="SMART" id="SM00560">
    <property type="entry name" value="LamGL"/>
    <property type="match status" value="1"/>
</dbReference>
<dbReference type="GO" id="GO:0005737">
    <property type="term" value="C:cytoplasm"/>
    <property type="evidence" value="ECO:0007669"/>
    <property type="project" value="TreeGrafter"/>
</dbReference>
<dbReference type="SUPFAM" id="SSF50939">
    <property type="entry name" value="Sialidases"/>
    <property type="match status" value="1"/>
</dbReference>
<evidence type="ECO:0000256" key="6">
    <source>
        <dbReference type="SAM" id="MobiDB-lite"/>
    </source>
</evidence>
<dbReference type="GO" id="GO:0016020">
    <property type="term" value="C:membrane"/>
    <property type="evidence" value="ECO:0007669"/>
    <property type="project" value="TreeGrafter"/>
</dbReference>
<keyword evidence="4 7" id="KW-0732">Signal</keyword>
<dbReference type="SMART" id="SM00282">
    <property type="entry name" value="LamG"/>
    <property type="match status" value="1"/>
</dbReference>
<name>A0A4R4TNC3_9ACTN</name>
<keyword evidence="5" id="KW-1015">Disulfide bond</keyword>
<dbReference type="InterPro" id="IPR006558">
    <property type="entry name" value="LamG-like"/>
</dbReference>
<dbReference type="CDD" id="cd00110">
    <property type="entry name" value="LamG"/>
    <property type="match status" value="1"/>
</dbReference>
<evidence type="ECO:0000256" key="3">
    <source>
        <dbReference type="ARBA" id="ARBA00012733"/>
    </source>
</evidence>
<feature type="domain" description="Laminin G" evidence="8">
    <location>
        <begin position="457"/>
        <end position="636"/>
    </location>
</feature>
<dbReference type="GO" id="GO:0009313">
    <property type="term" value="P:oligosaccharide catabolic process"/>
    <property type="evidence" value="ECO:0007669"/>
    <property type="project" value="TreeGrafter"/>
</dbReference>
<dbReference type="InterPro" id="IPR001791">
    <property type="entry name" value="Laminin_G"/>
</dbReference>
<comment type="catalytic activity">
    <reaction evidence="1">
        <text>Hydrolysis of alpha-(2-&gt;3)-, alpha-(2-&gt;6)-, alpha-(2-&gt;8)- glycosidic linkages of terminal sialic acid residues in oligosaccharides, glycoproteins, glycolipids, colominic acid and synthetic substrates.</text>
        <dbReference type="EC" id="3.2.1.18"/>
    </reaction>
</comment>